<evidence type="ECO:0000313" key="2">
    <source>
        <dbReference type="EMBL" id="ACV12021.1"/>
    </source>
</evidence>
<dbReference type="KEGG" id="hut:Huta_1851"/>
<evidence type="ECO:0000313" key="3">
    <source>
        <dbReference type="Proteomes" id="UP000002071"/>
    </source>
</evidence>
<protein>
    <submittedName>
        <fullName evidence="2">Uncharacterized protein</fullName>
    </submittedName>
</protein>
<keyword evidence="1" id="KW-0472">Membrane</keyword>
<proteinExistence type="predicted"/>
<dbReference type="Proteomes" id="UP000002071">
    <property type="component" value="Chromosome"/>
</dbReference>
<feature type="transmembrane region" description="Helical" evidence="1">
    <location>
        <begin position="27"/>
        <end position="50"/>
    </location>
</feature>
<sequence>MAVIGVGTAVVFLGALAALRWREDELLAAGLLTLGSGLATIWSLLGVGWAGSGRGEISTTMYLSLALMGGMTTLYFGIFVRSRLRSR</sequence>
<feature type="transmembrane region" description="Helical" evidence="1">
    <location>
        <begin position="62"/>
        <end position="80"/>
    </location>
</feature>
<reference evidence="2 3" key="1">
    <citation type="journal article" date="2009" name="Stand. Genomic Sci.">
        <title>Complete genome sequence of Halorhabdus utahensis type strain (AX-2).</title>
        <authorList>
            <person name="Anderson I."/>
            <person name="Tindall B.J."/>
            <person name="Pomrenke H."/>
            <person name="Goker M."/>
            <person name="Lapidus A."/>
            <person name="Nolan M."/>
            <person name="Copeland A."/>
            <person name="Glavina Del Rio T."/>
            <person name="Chen F."/>
            <person name="Tice H."/>
            <person name="Cheng J.F."/>
            <person name="Lucas S."/>
            <person name="Chertkov O."/>
            <person name="Bruce D."/>
            <person name="Brettin T."/>
            <person name="Detter J.C."/>
            <person name="Han C."/>
            <person name="Goodwin L."/>
            <person name="Land M."/>
            <person name="Hauser L."/>
            <person name="Chang Y.J."/>
            <person name="Jeffries C.D."/>
            <person name="Pitluck S."/>
            <person name="Pati A."/>
            <person name="Mavromatis K."/>
            <person name="Ivanova N."/>
            <person name="Ovchinnikova G."/>
            <person name="Chen A."/>
            <person name="Palaniappan K."/>
            <person name="Chain P."/>
            <person name="Rohde M."/>
            <person name="Bristow J."/>
            <person name="Eisen J.A."/>
            <person name="Markowitz V."/>
            <person name="Hugenholtz P."/>
            <person name="Kyrpides N.C."/>
            <person name="Klenk H.P."/>
        </authorList>
    </citation>
    <scope>NUCLEOTIDE SEQUENCE [LARGE SCALE GENOMIC DNA]</scope>
    <source>
        <strain evidence="3">DSM 12940 / JCM 11049 / AX-2</strain>
    </source>
</reference>
<dbReference type="HOGENOM" id="CLU_2475928_0_0_2"/>
<dbReference type="AlphaFoldDB" id="C7NSD4"/>
<accession>C7NSD4</accession>
<dbReference type="EMBL" id="CP001687">
    <property type="protein sequence ID" value="ACV12021.1"/>
    <property type="molecule type" value="Genomic_DNA"/>
</dbReference>
<keyword evidence="1" id="KW-0812">Transmembrane</keyword>
<organism evidence="2 3">
    <name type="scientific">Halorhabdus utahensis (strain DSM 12940 / JCM 11049 / AX-2)</name>
    <dbReference type="NCBI Taxonomy" id="519442"/>
    <lineage>
        <taxon>Archaea</taxon>
        <taxon>Methanobacteriati</taxon>
        <taxon>Methanobacteriota</taxon>
        <taxon>Stenosarchaea group</taxon>
        <taxon>Halobacteria</taxon>
        <taxon>Halobacteriales</taxon>
        <taxon>Haloarculaceae</taxon>
        <taxon>Halorhabdus</taxon>
    </lineage>
</organism>
<evidence type="ECO:0000256" key="1">
    <source>
        <dbReference type="SAM" id="Phobius"/>
    </source>
</evidence>
<name>C7NSD4_HALUD</name>
<keyword evidence="1" id="KW-1133">Transmembrane helix</keyword>
<dbReference type="STRING" id="519442.Huta_1851"/>
<gene>
    <name evidence="2" type="ordered locus">Huta_1851</name>
</gene>
<keyword evidence="3" id="KW-1185">Reference proteome</keyword>